<dbReference type="Gene3D" id="3.40.50.300">
    <property type="entry name" value="P-loop containing nucleotide triphosphate hydrolases"/>
    <property type="match status" value="2"/>
</dbReference>
<dbReference type="SMART" id="SM00957">
    <property type="entry name" value="SecA_DEAD"/>
    <property type="match status" value="1"/>
</dbReference>
<protein>
    <submittedName>
        <fullName evidence="15">Chloroplast protein-transporting ATPase</fullName>
    </submittedName>
</protein>
<dbReference type="Pfam" id="PF07517">
    <property type="entry name" value="SecA_DEAD"/>
    <property type="match status" value="1"/>
</dbReference>
<dbReference type="InterPro" id="IPR011115">
    <property type="entry name" value="SecA_DEAD"/>
</dbReference>
<dbReference type="GO" id="GO:0006886">
    <property type="term" value="P:intracellular protein transport"/>
    <property type="evidence" value="ECO:0007669"/>
    <property type="project" value="InterPro"/>
</dbReference>
<dbReference type="PROSITE" id="PS51196">
    <property type="entry name" value="SECA_MOTOR_DEAD"/>
    <property type="match status" value="1"/>
</dbReference>
<organism evidence="14 15">
    <name type="scientific">Acrobeloides nanus</name>
    <dbReference type="NCBI Taxonomy" id="290746"/>
    <lineage>
        <taxon>Eukaryota</taxon>
        <taxon>Metazoa</taxon>
        <taxon>Ecdysozoa</taxon>
        <taxon>Nematoda</taxon>
        <taxon>Chromadorea</taxon>
        <taxon>Rhabditida</taxon>
        <taxon>Tylenchina</taxon>
        <taxon>Cephalobomorpha</taxon>
        <taxon>Cephaloboidea</taxon>
        <taxon>Cephalobidae</taxon>
        <taxon>Acrobeloides</taxon>
    </lineage>
</organism>
<keyword evidence="3" id="KW-0547">Nucleotide-binding</keyword>
<evidence type="ECO:0000256" key="11">
    <source>
        <dbReference type="SAM" id="Phobius"/>
    </source>
</evidence>
<evidence type="ECO:0000256" key="8">
    <source>
        <dbReference type="ARBA" id="ARBA00023136"/>
    </source>
</evidence>
<keyword evidence="9" id="KW-0175">Coiled coil</keyword>
<feature type="transmembrane region" description="Helical" evidence="11">
    <location>
        <begin position="2801"/>
        <end position="2825"/>
    </location>
</feature>
<evidence type="ECO:0000313" key="14">
    <source>
        <dbReference type="Proteomes" id="UP000887540"/>
    </source>
</evidence>
<feature type="domain" description="Helicase C-terminal" evidence="12">
    <location>
        <begin position="1958"/>
        <end position="2132"/>
    </location>
</feature>
<dbReference type="Gene3D" id="3.90.1440.10">
    <property type="entry name" value="SecA, preprotein cross-linking domain"/>
    <property type="match status" value="1"/>
</dbReference>
<name>A0A914DZB2_9BILA</name>
<keyword evidence="8 11" id="KW-0472">Membrane</keyword>
<keyword evidence="5" id="KW-0653">Protein transport</keyword>
<evidence type="ECO:0000256" key="5">
    <source>
        <dbReference type="ARBA" id="ARBA00022927"/>
    </source>
</evidence>
<dbReference type="GO" id="GO:0005524">
    <property type="term" value="F:ATP binding"/>
    <property type="evidence" value="ECO:0007669"/>
    <property type="project" value="UniProtKB-KW"/>
</dbReference>
<feature type="coiled-coil region" evidence="9">
    <location>
        <begin position="658"/>
        <end position="685"/>
    </location>
</feature>
<dbReference type="InterPro" id="IPR044722">
    <property type="entry name" value="SecA_SF2_C"/>
</dbReference>
<keyword evidence="2" id="KW-0963">Cytoplasm</keyword>
<dbReference type="InterPro" id="IPR000185">
    <property type="entry name" value="SecA"/>
</dbReference>
<dbReference type="InterPro" id="IPR014018">
    <property type="entry name" value="SecA_motor_DEAD"/>
</dbReference>
<dbReference type="GO" id="GO:0006605">
    <property type="term" value="P:protein targeting"/>
    <property type="evidence" value="ECO:0007669"/>
    <property type="project" value="InterPro"/>
</dbReference>
<evidence type="ECO:0000259" key="13">
    <source>
        <dbReference type="PROSITE" id="PS51196"/>
    </source>
</evidence>
<feature type="region of interest" description="Disordered" evidence="10">
    <location>
        <begin position="605"/>
        <end position="625"/>
    </location>
</feature>
<evidence type="ECO:0000256" key="6">
    <source>
        <dbReference type="ARBA" id="ARBA00022967"/>
    </source>
</evidence>
<keyword evidence="11" id="KW-0812">Transmembrane</keyword>
<keyword evidence="11" id="KW-1133">Transmembrane helix</keyword>
<dbReference type="PANTHER" id="PTHR30612:SF0">
    <property type="entry name" value="CHLOROPLAST PROTEIN-TRANSPORTING ATPASE"/>
    <property type="match status" value="1"/>
</dbReference>
<dbReference type="Pfam" id="PF21090">
    <property type="entry name" value="P-loop_SecA"/>
    <property type="match status" value="1"/>
</dbReference>
<keyword evidence="6" id="KW-1278">Translocase</keyword>
<sequence length="3639" mass="419943">MLREDIEDEILHAVRNEKLGLRKIEAQLYSNSSTSITEADHLYISKTFLSFLIDCVLDLFENLFIQQIRKKKNQVFINYFMQKSQEFGSIEDLQFIYGEDDNASCPIQLTQLVTQAKLLDENETRIVIAKVCSLFWTTLLSTSKNAEVENEVLSNLIDCFKTNCALEIHEQLENFSRLSNRPERATFLKEEFKFERITGRPVPLRKFLRSLDRLEEGELMFKQKFVIAIEAFVEKVQISIKEFQNHKILQISGGTYRLQDHFEILQKILVTNRAIIDGVHINANYSLCIDVNLENEYWYGMNIVIVAQHIFIECPCSWDISGKSSEIYYEPAANGKSPGDDGTDGKHGQPGESGGNFTIITDTFENPELLTVISNGGNGSSGQNGGNGMNGRNGEYWTIDQLCSKFPPLNFFDGASAVRNGIIKKIESCASENRCIIKWVHPNIFTNRYYEIELSNGQKIIFSFSKYFVYNLFIVVRGSNGQEGGKGGKNGIRGQGGFHGDCIATNFRDTKKFGIRTTINTGNDGSDGIPGLNGEYGKNACDVGYRDYDWWSNKREFSQTRNEKISIDYSSNSDGRVYCAYAYDYNNSRRCYVEFSGKTIEQKLLKENQRRREPTKEKPQETQAKRKNALLRKEIISAYKKKLNQKTSVQQEIFTNYTDLAQEQLEKLQNEIEKLKSKTSEKVHRYQVYDDSLRKYEIYREPIKPVVIGKDVIEKISKKPSSLESWMEIFNVEMTKSEMKTLENIFHQVSLDDSSLALFKLKKSLVYLQESDIQTFITLEARKILLDQPKLLAKFLIPDENSDIQVNLSPESHEIEEMFQELRNLCVNKQILSELNEKLSRLFSFRLDGMISIGEMIEHLHNEEDADYLQEFSKISKSKKFIAVSDEAKQFIQKHRPLSKIFDHPNDNTHQNKELKLLYELTKIQDTYQECIHANSVFQTILVKFLQEASEDSNFKEELLNVQQFHCIELEKYRRLRSFEQAIENLNYNTTLPIGFTSYDDSFQPNDKASEKDTDQNLHNRLRQKTLIFRRALVKEFNRIADMDIVGIFFEKHSVEPETLKSCLTYMKTKKVESSALRELVAYNSGACLRLYLQDTSGNLDFLEELQENNKEKYLRIDKDSSSLLKLDENLVQVYLSRMSFVQEMEQKLKQTLLLNEDDALYKILKFFGEDEQDEIEQVLSKISSTYLGKNSILEALRIVFETNGNHLDYRQIVILVEIVIECLVLLGLNLNYFAYTILKTPQAHLIDSFILVLYENRAKKLSQDSKTILANLRSISDERLKINLLQKISNSAEMPTEEKFLSILKLLKFYENQNISHFLDLELNDWADALKDGYWKERINLSQLKNMPDINHCSFYFVRLSSIYGDSLTEELLLAVETWSNLEHKTILKFMYRLYSEEIELNKNLVSDMFDFSTFIISRGRKVDEIIENASKLEKPTVQSLASKLGLLEEKERKIGKLIKMLKKESNEEQNCWLEEVERLIELDLSDEIKKVKEETLQKLIDIAKNDLEKRCQKEDEDKHAFLLKVVNYAIFYKRGYELRDTQKFIILATLKNQRGLLSQVATGEGKTLIIMSIAIIKCLMGEKVDIITSSSVLAKRDAESRPPKGNLDIYELFGIQVGHNCMEELDQRTVVYNNCDVVYGDLANFQRDYLLDTFYGKNILGSRTRLNAIVDEVDSMLLDNGNNMLYLSHDIPGMDHLQSLFVFIWKCVNSPMKGEQEIAQQFDNSWIVRAILRDLYGVILQNEVSSVTWKKLVESEIIGNDGRIKKVCHDYRKIVKEIKLEDESEEEKTIFLLNSNKNRRREIHIPHYLIKYVDIHMEHFIDSAKSALFMQPGVDYVIDVDRSSQDNDMHPKIIIIDRNTGTDQLTSQWHNGLHQFLQLKHGCKLTMMGLKAVFISNVSYFLMYTNIYGLSGTLGSLKEKQLLSNLYNVNLIKLPTWKPKKFYEEQPIIVRDQGQWIDAIYQEINKKMYEKRSVLVIGETVKDVEFLSKQLVEKADIKMHKFYNNIVTYKRDYEEFQLADGNDCLPCNKIIIATNLAGRGTDIKLSEELIKTGGLHVMVTFLPDNTRVEEQAFGRAARCGEPGSGQLIIMDYRVKQEKSTTSKIFDLKNIRDADELIRLESIVKHYEEKIKIEEKCFNQFQRKYQKIKQRLEQLDCKENRMNTILNSSLDTWAFWLDEHAKYIDENSESNQEKLFHNLKEFMETLSADLGTWNYNPMRFLKQATNLIDENNYKQARKWLDYIVTQDPYFEPEALYYKTFIHIKENGSSLTNSMKKEYIELSTMVRKAKVLFEDRIDRCRNDQGFVESFKNHQSGLILVEAFIEQQKNLIRIYETFINSINGLVGHPVQYGAFSSLDVNEILSKDLFLHFQEKGVIQSMKVSKIQTEFYQDFRNIAEDYGFHREDLIKVIEYKSGEKIQSDDFMKHIHLPNLEEFWDILIIKKVLQNVQTIYEVDTSKFSMLDPSVVTILENLINENLLTVDWKNLPFGRILKYPKRKEQIDTESKKFCKSELKSGLKNVANHQGKLEEYLMTHGIININNIADVNKNGLKNDIHFEKFSSITLEDLVYVGIEAKEARNILDILVESKVLAKKEKSASSEKKSKLGSFFGAIFDQLGEGGELEKVHECYREVVKALIHMKLVYSSIYRQMQESFKDETAKDEKNAFIGNFNIPLTSNPYQSLIFELVDRGIVTLPSINQTNYPTNTDLNDLINNFSSNFYSISSNKSTLNDQKQTESIGQILKTLGSTLLQLETPDCEFTDLLESMRQHAGNSTSEVAWFTMNGFDRVISATEKKYSMKFWINLLIITTLALTQIIIGAVIEIFTVGAGTFLASGFINEGISDLFFVASSLLTGYCTMSDYWQHKKISLAITVVSFGFAALLSRGVKVSRLGYKVVGPAKEVAGKKVVEMAGKSLIKEISMKTVIKETTKRVGLKILEGASYGMAQAGVEYAIRNHLTSVCETIQSTIRSKIDDAFNQHLLSSTLLEAYENLGEEKTNKLVTKVSQTCFEKEEFLLKKYFTRIVSIALRAFGECSRKLSKVGKTVPFAKIASMLSEIQGAMTATTVTKELVGIANESTTFLDKAENIIRDEIDENQQTSSPTERQKEQYRILKDQHMEKWRKHAHERSTQAIAQQVVAPILSQGANALVGYVGRTIKKEYRKSQDEGLKREMDQAKKDFERKTKFKNLEKEEFEQIQKDYHKTLVNLMSKTRSPELFGAIIREGIPLDVTSMQACSHILHKCLQGISGKFTGIEIIVEEPGDVQHTYKSSENATHTIILSLEDNHFTFNGKSIEGSSINSCLFDVLAAAYPPLLDTFADDQSFREHLSNIIQSDDQMKFIIEKGWHRHAITKGSFGGAESKRYEPEDRLEHHTNVLTKKAVRLAELFPNNEALRRKIAQKIQQCIDNIEKERKNTENGPKYIEEEIRKITDGFDEWMASERANMTTQEQNLYKEAILDVRHSVRDYGDSISKEYNQRFKKLENRYKKVDERLEQNPQTKDTSIVHPGRRENLRTVDDLVVERDRRGRMQLRDDPDIVAHVISSTLQKELTKNLPPERRQKAEKEFKNFNSVAVGIYNNSLYVAFNVENPSAEGNQYVMSKEAHETILKTLQDKGMLDGRVQVHFLKTKMDPTTRDECR</sequence>
<evidence type="ECO:0000313" key="15">
    <source>
        <dbReference type="WBParaSite" id="ACRNAN_scaffold4758.g7974.t1"/>
    </source>
</evidence>
<dbReference type="InterPro" id="IPR027417">
    <property type="entry name" value="P-loop_NTPase"/>
</dbReference>
<dbReference type="InterPro" id="IPR001650">
    <property type="entry name" value="Helicase_C-like"/>
</dbReference>
<dbReference type="PRINTS" id="PR00906">
    <property type="entry name" value="SECA"/>
</dbReference>
<keyword evidence="4" id="KW-0067">ATP-binding</keyword>
<feature type="compositionally biased region" description="Basic and acidic residues" evidence="10">
    <location>
        <begin position="605"/>
        <end position="624"/>
    </location>
</feature>
<feature type="transmembrane region" description="Helical" evidence="11">
    <location>
        <begin position="2868"/>
        <end position="2887"/>
    </location>
</feature>
<reference evidence="15" key="1">
    <citation type="submission" date="2022-11" db="UniProtKB">
        <authorList>
            <consortium name="WormBaseParasite"/>
        </authorList>
    </citation>
    <scope>IDENTIFICATION</scope>
</reference>
<evidence type="ECO:0000256" key="3">
    <source>
        <dbReference type="ARBA" id="ARBA00022741"/>
    </source>
</evidence>
<dbReference type="PANTHER" id="PTHR30612">
    <property type="entry name" value="SECA INNER MEMBRANE COMPONENT OF SEC PROTEIN SECRETION SYSTEM"/>
    <property type="match status" value="1"/>
</dbReference>
<keyword evidence="1" id="KW-0813">Transport</keyword>
<evidence type="ECO:0000256" key="7">
    <source>
        <dbReference type="ARBA" id="ARBA00023010"/>
    </source>
</evidence>
<dbReference type="SUPFAM" id="SSF52540">
    <property type="entry name" value="P-loop containing nucleoside triphosphate hydrolases"/>
    <property type="match status" value="2"/>
</dbReference>
<feature type="region of interest" description="Disordered" evidence="10">
    <location>
        <begin position="331"/>
        <end position="355"/>
    </location>
</feature>
<evidence type="ECO:0000256" key="1">
    <source>
        <dbReference type="ARBA" id="ARBA00022448"/>
    </source>
</evidence>
<evidence type="ECO:0000256" key="4">
    <source>
        <dbReference type="ARBA" id="ARBA00022840"/>
    </source>
</evidence>
<evidence type="ECO:0000256" key="9">
    <source>
        <dbReference type="SAM" id="Coils"/>
    </source>
</evidence>
<evidence type="ECO:0000259" key="12">
    <source>
        <dbReference type="PROSITE" id="PS51194"/>
    </source>
</evidence>
<dbReference type="SUPFAM" id="SSF81767">
    <property type="entry name" value="Pre-protein crosslinking domain of SecA"/>
    <property type="match status" value="1"/>
</dbReference>
<keyword evidence="14" id="KW-1185">Reference proteome</keyword>
<accession>A0A914DZB2</accession>
<dbReference type="GO" id="GO:0016020">
    <property type="term" value="C:membrane"/>
    <property type="evidence" value="ECO:0007669"/>
    <property type="project" value="InterPro"/>
</dbReference>
<dbReference type="PROSITE" id="PS51194">
    <property type="entry name" value="HELICASE_CTER"/>
    <property type="match status" value="1"/>
</dbReference>
<evidence type="ECO:0000256" key="10">
    <source>
        <dbReference type="SAM" id="MobiDB-lite"/>
    </source>
</evidence>
<dbReference type="Proteomes" id="UP000887540">
    <property type="component" value="Unplaced"/>
</dbReference>
<dbReference type="GO" id="GO:0017038">
    <property type="term" value="P:protein import"/>
    <property type="evidence" value="ECO:0007669"/>
    <property type="project" value="InterPro"/>
</dbReference>
<keyword evidence="7" id="KW-0811">Translocation</keyword>
<evidence type="ECO:0000256" key="2">
    <source>
        <dbReference type="ARBA" id="ARBA00022490"/>
    </source>
</evidence>
<dbReference type="InterPro" id="IPR036670">
    <property type="entry name" value="SecA_X-link_sf"/>
</dbReference>
<feature type="domain" description="SecA family profile" evidence="13">
    <location>
        <begin position="1446"/>
        <end position="2122"/>
    </location>
</feature>
<proteinExistence type="predicted"/>
<dbReference type="WBParaSite" id="ACRNAN_scaffold4758.g7974.t1">
    <property type="protein sequence ID" value="ACRNAN_scaffold4758.g7974.t1"/>
    <property type="gene ID" value="ACRNAN_scaffold4758.g7974"/>
</dbReference>